<comment type="caution">
    <text evidence="2">The sequence shown here is derived from an EMBL/GenBank/DDBJ whole genome shotgun (WGS) entry which is preliminary data.</text>
</comment>
<keyword evidence="1" id="KW-0175">Coiled coil</keyword>
<sequence length="534" mass="58395">MSNKVIHSLRDRRLVEEAVAGLADTTSEAELAREVRRIADGYAPELVLAAVRRHLGTGSSQLRGGLGRLSELMVGPETSAMLRKEAGRRENSTQIRMNAAMILEKFLQVEVPAGLMGDLRDPNLIVMQSLQEAVEEARSNRQVLMEYVRQMRQESQEVAYLVLELTGQLAEADQPELLRLIAYDSRRGVTETALDRLSSLRGPAVGRRSALALHTLQATLRPDLAQAAGRNLRKLQLAGVNWELRRSDDWWALLSTSDLQGTQHLWFLENGTDDDGRLVGLRINGALGVLGAFGSESVDRRHLPSRRKVGESLSISTAPGESTVFVTVPYSYARHCLQRALEGHWGGQAERALPEEFTLFCPFVIQCDAGQISEELSSLLASGPDLWKEGREALSTVTAALLEHPAMAGWILQMGTSEGDTGENQRKSPGREMVGAGLQSLAGLPLEELGRLAASGVTKEVPRELAEQMRQGLLTQAGWLHCAGDQKSARHAVCVAESLLNEDLHSHPLLLQMIGLGILHPLRKGSAPSRSKLE</sequence>
<dbReference type="AlphaFoldDB" id="A0A6B1G5U3"/>
<gene>
    <name evidence="2" type="ORF">F4148_19200</name>
</gene>
<evidence type="ECO:0000256" key="1">
    <source>
        <dbReference type="SAM" id="Coils"/>
    </source>
</evidence>
<proteinExistence type="predicted"/>
<reference evidence="2" key="1">
    <citation type="submission" date="2019-09" db="EMBL/GenBank/DDBJ databases">
        <title>Characterisation of the sponge microbiome using genome-centric metagenomics.</title>
        <authorList>
            <person name="Engelberts J.P."/>
            <person name="Robbins S.J."/>
            <person name="De Goeij J.M."/>
            <person name="Aranda M."/>
            <person name="Bell S.C."/>
            <person name="Webster N.S."/>
        </authorList>
    </citation>
    <scope>NUCLEOTIDE SEQUENCE</scope>
    <source>
        <strain evidence="2">SB0675_bin_29</strain>
    </source>
</reference>
<evidence type="ECO:0000313" key="2">
    <source>
        <dbReference type="EMBL" id="MYH63780.1"/>
    </source>
</evidence>
<accession>A0A6B1G5U3</accession>
<feature type="coiled-coil region" evidence="1">
    <location>
        <begin position="127"/>
        <end position="154"/>
    </location>
</feature>
<name>A0A6B1G5U3_9CHLR</name>
<dbReference type="EMBL" id="VYDA01000679">
    <property type="protein sequence ID" value="MYH63780.1"/>
    <property type="molecule type" value="Genomic_DNA"/>
</dbReference>
<organism evidence="2">
    <name type="scientific">Caldilineaceae bacterium SB0675_bin_29</name>
    <dbReference type="NCBI Taxonomy" id="2605266"/>
    <lineage>
        <taxon>Bacteria</taxon>
        <taxon>Bacillati</taxon>
        <taxon>Chloroflexota</taxon>
        <taxon>Caldilineae</taxon>
        <taxon>Caldilineales</taxon>
        <taxon>Caldilineaceae</taxon>
    </lineage>
</organism>
<protein>
    <submittedName>
        <fullName evidence="2">Uncharacterized protein</fullName>
    </submittedName>
</protein>